<accession>A0AAU9XAI4</accession>
<dbReference type="PROSITE" id="PS50104">
    <property type="entry name" value="TIR"/>
    <property type="match status" value="1"/>
</dbReference>
<dbReference type="InterPro" id="IPR003599">
    <property type="entry name" value="Ig_sub"/>
</dbReference>
<dbReference type="PANTHER" id="PTHR11890:SF44">
    <property type="entry name" value="X-LINKED INTERLEUKIN-1 RECEPTOR ACCESSORY PROTEIN-LIKE 2"/>
    <property type="match status" value="1"/>
</dbReference>
<proteinExistence type="inferred from homology"/>
<organism evidence="17 18">
    <name type="scientific">Pocillopora meandrina</name>
    <dbReference type="NCBI Taxonomy" id="46732"/>
    <lineage>
        <taxon>Eukaryota</taxon>
        <taxon>Metazoa</taxon>
        <taxon>Cnidaria</taxon>
        <taxon>Anthozoa</taxon>
        <taxon>Hexacorallia</taxon>
        <taxon>Scleractinia</taxon>
        <taxon>Astrocoeniina</taxon>
        <taxon>Pocilloporidae</taxon>
        <taxon>Pocillopora</taxon>
    </lineage>
</organism>
<feature type="domain" description="Ig-like" evidence="16">
    <location>
        <begin position="308"/>
        <end position="394"/>
    </location>
</feature>
<reference evidence="17 18" key="1">
    <citation type="submission" date="2022-05" db="EMBL/GenBank/DDBJ databases">
        <authorList>
            <consortium name="Genoscope - CEA"/>
            <person name="William W."/>
        </authorList>
    </citation>
    <scope>NUCLEOTIDE SEQUENCE [LARGE SCALE GENOMIC DNA]</scope>
</reference>
<keyword evidence="9" id="KW-0945">Host-virus interaction</keyword>
<evidence type="ECO:0000256" key="7">
    <source>
        <dbReference type="ARBA" id="ARBA00023157"/>
    </source>
</evidence>
<keyword evidence="14" id="KW-0812">Transmembrane</keyword>
<dbReference type="InterPro" id="IPR013098">
    <property type="entry name" value="Ig_I-set"/>
</dbReference>
<evidence type="ECO:0000256" key="8">
    <source>
        <dbReference type="ARBA" id="ARBA00023180"/>
    </source>
</evidence>
<dbReference type="CDD" id="cd00096">
    <property type="entry name" value="Ig"/>
    <property type="match status" value="2"/>
</dbReference>
<keyword evidence="2" id="KW-0244">Early protein</keyword>
<feature type="transmembrane region" description="Helical" evidence="14">
    <location>
        <begin position="415"/>
        <end position="436"/>
    </location>
</feature>
<dbReference type="SMART" id="SM00408">
    <property type="entry name" value="IGc2"/>
    <property type="match status" value="2"/>
</dbReference>
<evidence type="ECO:0000313" key="17">
    <source>
        <dbReference type="EMBL" id="CAH3141919.1"/>
    </source>
</evidence>
<dbReference type="EMBL" id="CALNXJ010000036">
    <property type="protein sequence ID" value="CAH3141919.1"/>
    <property type="molecule type" value="Genomic_DNA"/>
</dbReference>
<keyword evidence="5" id="KW-1114">Inhibition of host interferon signaling pathway by virus</keyword>
<dbReference type="SUPFAM" id="SSF48726">
    <property type="entry name" value="Immunoglobulin"/>
    <property type="match status" value="2"/>
</dbReference>
<keyword evidence="14" id="KW-1133">Transmembrane helix</keyword>
<keyword evidence="9" id="KW-0899">Viral immunoevasion</keyword>
<gene>
    <name evidence="17" type="ORF">PMEA_00019902</name>
</gene>
<dbReference type="Pfam" id="PF07679">
    <property type="entry name" value="I-set"/>
    <property type="match status" value="1"/>
</dbReference>
<evidence type="ECO:0000256" key="12">
    <source>
        <dbReference type="ARBA" id="ARBA00041012"/>
    </source>
</evidence>
<dbReference type="InterPro" id="IPR015621">
    <property type="entry name" value="IL-1_rcpt_fam"/>
</dbReference>
<keyword evidence="4" id="KW-0378">Hydrolase</keyword>
<evidence type="ECO:0000256" key="1">
    <source>
        <dbReference type="ARBA" id="ARBA00009752"/>
    </source>
</evidence>
<name>A0AAU9XAI4_9CNID</name>
<evidence type="ECO:0000256" key="13">
    <source>
        <dbReference type="ARBA" id="ARBA00045444"/>
    </source>
</evidence>
<dbReference type="InterPro" id="IPR000157">
    <property type="entry name" value="TIR_dom"/>
</dbReference>
<dbReference type="PROSITE" id="PS50835">
    <property type="entry name" value="IG_LIKE"/>
    <property type="match status" value="2"/>
</dbReference>
<dbReference type="GO" id="GO:0016787">
    <property type="term" value="F:hydrolase activity"/>
    <property type="evidence" value="ECO:0007669"/>
    <property type="project" value="UniProtKB-KW"/>
</dbReference>
<dbReference type="PRINTS" id="PR01537">
    <property type="entry name" value="INTRLKN1R1F"/>
</dbReference>
<keyword evidence="6" id="KW-0520">NAD</keyword>
<sequence>MAPFVKTLPSYIKDNQHALEIFRDFSFLGQNKLIFTMDIISLYTLIPNDEVFMFSMRISSYGCTREVWRARKMRKSSSRRKLSPLILTTLNSKTVRITYVKNSEQIAHIIRLKTILLQGNNVCLKRIISGWQIIKDDRTPQPDYNSIKPLLDIETFSNCKFGRKSVTVTRNLETGEPILTNNTRTFQFTLHAKLRFNRNNSPVSVPEIRGKNGSEPRKVIKVNSGKNKRLPCWIKIIDPNQTLKYYWLKDNQTLRGGHQCTVRRSQFIIRYLRIRKAKKEDAGFYTCVVVNDCGKSSHTIQLIVEAAPQLRRSSPPRLVEQMRQKEVKLICNVSDAKNYIWYKDERKIHLPSDRYFVKSHWYLQITDVLKSDSGTFVCLASNSYGKLNCTVRLIVEDPTASPTNVLGDKKTRDHLVPGVVSAGVLITVAALSFICWRRRSRTKEPMNGPILMSELEFEYDAFVIFSPQDSDWVTKTLILTLEEKYGFKCCVHYRDFVVGVPFCENMVNSVCKSRKTIAVVSNNFFNSKYCGFEMDYALHRLMERRDNSLVAIKLDDVDRGKPPKELRERSFIDLSKNVEKEHWERKLVKCLTIPSDLSQEQIM</sequence>
<comment type="function">
    <text evidence="13">Counteracts the antiviral effects of host IFN-alpha/beta and key IFN-inducible proteins involved in viral RNA degradation suxh as host OAS1. Acts as a soluble IFN-alpha receptor and thus inhibits the interaction between host IFN-alpha and its receptor.</text>
</comment>
<dbReference type="Gene3D" id="3.40.50.10140">
    <property type="entry name" value="Toll/interleukin-1 receptor homology (TIR) domain"/>
    <property type="match status" value="1"/>
</dbReference>
<keyword evidence="10" id="KW-0393">Immunoglobulin domain</keyword>
<dbReference type="Proteomes" id="UP001159428">
    <property type="component" value="Unassembled WGS sequence"/>
</dbReference>
<dbReference type="PANTHER" id="PTHR11890">
    <property type="entry name" value="INTERLEUKIN-1 RECEPTOR FAMILY MEMBER"/>
    <property type="match status" value="1"/>
</dbReference>
<dbReference type="InterPro" id="IPR003598">
    <property type="entry name" value="Ig_sub2"/>
</dbReference>
<comment type="similarity">
    <text evidence="1">Belongs to the interleukin-1 receptor family.</text>
</comment>
<keyword evidence="9" id="KW-0922">Interferon antiviral system evasion</keyword>
<dbReference type="AlphaFoldDB" id="A0AAU9XAI4"/>
<evidence type="ECO:0000256" key="14">
    <source>
        <dbReference type="SAM" id="Phobius"/>
    </source>
</evidence>
<feature type="domain" description="TIR" evidence="15">
    <location>
        <begin position="457"/>
        <end position="591"/>
    </location>
</feature>
<dbReference type="SUPFAM" id="SSF52200">
    <property type="entry name" value="Toll/Interleukin receptor TIR domain"/>
    <property type="match status" value="1"/>
</dbReference>
<evidence type="ECO:0000313" key="18">
    <source>
        <dbReference type="Proteomes" id="UP001159428"/>
    </source>
</evidence>
<keyword evidence="18" id="KW-1185">Reference proteome</keyword>
<protein>
    <recommendedName>
        <fullName evidence="12">Soluble interferon alpha/beta receptor OPG204</fullName>
    </recommendedName>
</protein>
<dbReference type="GO" id="GO:0039502">
    <property type="term" value="P:symbiont-mediated suppression of host type I interferon-mediated signaling pathway"/>
    <property type="evidence" value="ECO:0007669"/>
    <property type="project" value="UniProtKB-KW"/>
</dbReference>
<dbReference type="InterPro" id="IPR007110">
    <property type="entry name" value="Ig-like_dom"/>
</dbReference>
<evidence type="ECO:0000256" key="11">
    <source>
        <dbReference type="ARBA" id="ARBA00038761"/>
    </source>
</evidence>
<keyword evidence="14" id="KW-0472">Membrane</keyword>
<feature type="domain" description="Ig-like" evidence="16">
    <location>
        <begin position="206"/>
        <end position="305"/>
    </location>
</feature>
<dbReference type="Pfam" id="PF13927">
    <property type="entry name" value="Ig_3"/>
    <property type="match status" value="1"/>
</dbReference>
<dbReference type="SMART" id="SM00255">
    <property type="entry name" value="TIR"/>
    <property type="match status" value="1"/>
</dbReference>
<dbReference type="SMART" id="SM00409">
    <property type="entry name" value="IG"/>
    <property type="match status" value="2"/>
</dbReference>
<evidence type="ECO:0000256" key="3">
    <source>
        <dbReference type="ARBA" id="ARBA00022632"/>
    </source>
</evidence>
<comment type="subunit">
    <text evidence="11">Interacts with host IFNA1.</text>
</comment>
<evidence type="ECO:0000259" key="15">
    <source>
        <dbReference type="PROSITE" id="PS50104"/>
    </source>
</evidence>
<comment type="caution">
    <text evidence="17">The sequence shown here is derived from an EMBL/GenBank/DDBJ whole genome shotgun (WGS) entry which is preliminary data.</text>
</comment>
<dbReference type="InterPro" id="IPR035897">
    <property type="entry name" value="Toll_tir_struct_dom_sf"/>
</dbReference>
<dbReference type="InterPro" id="IPR036179">
    <property type="entry name" value="Ig-like_dom_sf"/>
</dbReference>
<evidence type="ECO:0000256" key="9">
    <source>
        <dbReference type="ARBA" id="ARBA00023258"/>
    </source>
</evidence>
<evidence type="ECO:0000256" key="2">
    <source>
        <dbReference type="ARBA" id="ARBA00022518"/>
    </source>
</evidence>
<evidence type="ECO:0000256" key="4">
    <source>
        <dbReference type="ARBA" id="ARBA00022801"/>
    </source>
</evidence>
<dbReference type="Pfam" id="PF13676">
    <property type="entry name" value="TIR_2"/>
    <property type="match status" value="1"/>
</dbReference>
<evidence type="ECO:0000259" key="16">
    <source>
        <dbReference type="PROSITE" id="PS50835"/>
    </source>
</evidence>
<dbReference type="Gene3D" id="2.60.40.10">
    <property type="entry name" value="Immunoglobulins"/>
    <property type="match status" value="2"/>
</dbReference>
<keyword evidence="8" id="KW-0325">Glycoprotein</keyword>
<keyword evidence="3" id="KW-1090">Inhibition of host innate immune response by virus</keyword>
<keyword evidence="7" id="KW-1015">Disulfide bond</keyword>
<evidence type="ECO:0000256" key="10">
    <source>
        <dbReference type="ARBA" id="ARBA00023319"/>
    </source>
</evidence>
<evidence type="ECO:0000256" key="5">
    <source>
        <dbReference type="ARBA" id="ARBA00022830"/>
    </source>
</evidence>
<dbReference type="InterPro" id="IPR013783">
    <property type="entry name" value="Ig-like_fold"/>
</dbReference>
<evidence type="ECO:0000256" key="6">
    <source>
        <dbReference type="ARBA" id="ARBA00023027"/>
    </source>
</evidence>
<dbReference type="GO" id="GO:0007165">
    <property type="term" value="P:signal transduction"/>
    <property type="evidence" value="ECO:0007669"/>
    <property type="project" value="InterPro"/>
</dbReference>